<reference evidence="2" key="1">
    <citation type="submission" date="2010-07" db="EMBL/GenBank/DDBJ databases">
        <title>Complete sequence of Clostridium saccharolyticum WM1.</title>
        <authorList>
            <consortium name="US DOE Joint Genome Institute"/>
            <person name="Lucas S."/>
            <person name="Copeland A."/>
            <person name="Lapidus A."/>
            <person name="Cheng J.-F."/>
            <person name="Bruce D."/>
            <person name="Goodwin L."/>
            <person name="Pitluck S."/>
            <person name="Chertkov O."/>
            <person name="Detter J.C."/>
            <person name="Han C."/>
            <person name="Tapia R."/>
            <person name="Land M."/>
            <person name="Hauser L."/>
            <person name="Chang Y.-J."/>
            <person name="Jeffries C."/>
            <person name="Kyrpides N."/>
            <person name="Ivanova N."/>
            <person name="Mikhailova N."/>
            <person name="Mouttaki H."/>
            <person name="Lin L."/>
            <person name="Zhou J."/>
            <person name="Hemme C.L."/>
            <person name="Woyke T."/>
        </authorList>
    </citation>
    <scope>NUCLEOTIDE SEQUENCE [LARGE SCALE GENOMIC DNA]</scope>
    <source>
        <strain evidence="2">WM1</strain>
    </source>
</reference>
<dbReference type="InterPro" id="IPR000182">
    <property type="entry name" value="GNAT_dom"/>
</dbReference>
<evidence type="ECO:0000313" key="3">
    <source>
        <dbReference type="Proteomes" id="UP000001662"/>
    </source>
</evidence>
<dbReference type="InterPro" id="IPR016181">
    <property type="entry name" value="Acyl_CoA_acyltransferase"/>
</dbReference>
<dbReference type="STRING" id="610130.Closa_2632"/>
<dbReference type="Proteomes" id="UP000001662">
    <property type="component" value="Chromosome"/>
</dbReference>
<proteinExistence type="predicted"/>
<dbReference type="RefSeq" id="WP_013273281.1">
    <property type="nucleotide sequence ID" value="NC_014376.1"/>
</dbReference>
<name>D9R5L4_LACSW</name>
<dbReference type="Pfam" id="PF13508">
    <property type="entry name" value="Acetyltransf_7"/>
    <property type="match status" value="1"/>
</dbReference>
<dbReference type="PANTHER" id="PTHR43233:SF1">
    <property type="entry name" value="FAMILY N-ACETYLTRANSFERASE, PUTATIVE (AFU_ORTHOLOGUE AFUA_6G03350)-RELATED"/>
    <property type="match status" value="1"/>
</dbReference>
<keyword evidence="3" id="KW-1185">Reference proteome</keyword>
<protein>
    <submittedName>
        <fullName evidence="2">GCN5-related N-acetyltransferase</fullName>
    </submittedName>
</protein>
<sequence length="141" mass="16309">MEIHMVYEAPSAQDYLSLRLRSGMGNKDLNRSRTALKNSLFTVCLYEKETLIGFGRVVGDGGITYIVSDIMVDKEHHRKGYGEKIMKAIDGYFDENAHEDSYICLIANRPADLLYHKHQFDYLPENKCGMMRRQCKERILP</sequence>
<dbReference type="HOGENOM" id="CLU_086503_7_0_9"/>
<dbReference type="eggNOG" id="COG0454">
    <property type="taxonomic scope" value="Bacteria"/>
</dbReference>
<dbReference type="SUPFAM" id="SSF55729">
    <property type="entry name" value="Acyl-CoA N-acyltransferases (Nat)"/>
    <property type="match status" value="1"/>
</dbReference>
<dbReference type="PROSITE" id="PS51186">
    <property type="entry name" value="GNAT"/>
    <property type="match status" value="1"/>
</dbReference>
<feature type="domain" description="N-acetyltransferase" evidence="1">
    <location>
        <begin position="1"/>
        <end position="141"/>
    </location>
</feature>
<dbReference type="AlphaFoldDB" id="D9R5L4"/>
<dbReference type="Gene3D" id="3.40.630.30">
    <property type="match status" value="1"/>
</dbReference>
<dbReference type="GO" id="GO:0016747">
    <property type="term" value="F:acyltransferase activity, transferring groups other than amino-acyl groups"/>
    <property type="evidence" value="ECO:0007669"/>
    <property type="project" value="InterPro"/>
</dbReference>
<gene>
    <name evidence="2" type="ordered locus">Closa_2632</name>
</gene>
<dbReference type="EMBL" id="CP002109">
    <property type="protein sequence ID" value="ADL05197.1"/>
    <property type="molecule type" value="Genomic_DNA"/>
</dbReference>
<accession>D9R5L4</accession>
<dbReference type="KEGG" id="csh:Closa_2632"/>
<dbReference type="PANTHER" id="PTHR43233">
    <property type="entry name" value="FAMILY N-ACETYLTRANSFERASE, PUTATIVE (AFU_ORTHOLOGUE AFUA_6G03350)-RELATED"/>
    <property type="match status" value="1"/>
</dbReference>
<dbReference type="InterPro" id="IPR053144">
    <property type="entry name" value="Acetyltransferase_Butenolide"/>
</dbReference>
<evidence type="ECO:0000259" key="1">
    <source>
        <dbReference type="PROSITE" id="PS51186"/>
    </source>
</evidence>
<dbReference type="PaxDb" id="610130-Closa_2632"/>
<organism evidence="2 3">
    <name type="scientific">Lacrimispora saccharolytica (strain ATCC 35040 / DSM 2544 / NRCC 2533 / WM1)</name>
    <name type="common">Clostridium saccharolyticum</name>
    <dbReference type="NCBI Taxonomy" id="610130"/>
    <lineage>
        <taxon>Bacteria</taxon>
        <taxon>Bacillati</taxon>
        <taxon>Bacillota</taxon>
        <taxon>Clostridia</taxon>
        <taxon>Lachnospirales</taxon>
        <taxon>Lachnospiraceae</taxon>
        <taxon>Lacrimispora</taxon>
    </lineage>
</organism>
<evidence type="ECO:0000313" key="2">
    <source>
        <dbReference type="EMBL" id="ADL05197.1"/>
    </source>
</evidence>